<protein>
    <recommendedName>
        <fullName evidence="4">tRNA N(3)-methylcytidine methyltransferase</fullName>
        <ecNumber evidence="4">2.1.1.-</ecNumber>
    </recommendedName>
</protein>
<dbReference type="CDD" id="cd02440">
    <property type="entry name" value="AdoMet_MTases"/>
    <property type="match status" value="1"/>
</dbReference>
<dbReference type="PANTHER" id="PTHR22809:SF11">
    <property type="entry name" value="TRNA N(3)-METHYLCYTIDINE METHYLTRANSFERASE METTL2"/>
    <property type="match status" value="1"/>
</dbReference>
<dbReference type="RefSeq" id="XP_013792166.1">
    <property type="nucleotide sequence ID" value="XM_013936712.2"/>
</dbReference>
<dbReference type="Pfam" id="PF08242">
    <property type="entry name" value="Methyltransf_12"/>
    <property type="match status" value="1"/>
</dbReference>
<dbReference type="InterPro" id="IPR013217">
    <property type="entry name" value="Methyltransf_12"/>
</dbReference>
<dbReference type="Proteomes" id="UP000694941">
    <property type="component" value="Unplaced"/>
</dbReference>
<feature type="compositionally biased region" description="Basic and acidic residues" evidence="5">
    <location>
        <begin position="153"/>
        <end position="164"/>
    </location>
</feature>
<evidence type="ECO:0000256" key="5">
    <source>
        <dbReference type="SAM" id="MobiDB-lite"/>
    </source>
</evidence>
<dbReference type="PIRSF" id="PIRSF037755">
    <property type="entry name" value="Mettl2_prd"/>
    <property type="match status" value="1"/>
</dbReference>
<feature type="region of interest" description="Disordered" evidence="5">
    <location>
        <begin position="133"/>
        <end position="166"/>
    </location>
</feature>
<evidence type="ECO:0000256" key="4">
    <source>
        <dbReference type="PIRNR" id="PIRNR037755"/>
    </source>
</evidence>
<feature type="domain" description="Methyltransferase type 12" evidence="6">
    <location>
        <begin position="194"/>
        <end position="296"/>
    </location>
</feature>
<reference evidence="8" key="1">
    <citation type="submission" date="2025-08" db="UniProtKB">
        <authorList>
            <consortium name="RefSeq"/>
        </authorList>
    </citation>
    <scope>IDENTIFICATION</scope>
    <source>
        <tissue evidence="8">Muscle</tissue>
    </source>
</reference>
<dbReference type="Gene3D" id="3.40.50.150">
    <property type="entry name" value="Vaccinia Virus protein VP39"/>
    <property type="match status" value="1"/>
</dbReference>
<proteinExistence type="inferred from homology"/>
<evidence type="ECO:0000256" key="3">
    <source>
        <dbReference type="ARBA" id="ARBA00022679"/>
    </source>
</evidence>
<dbReference type="InterPro" id="IPR029063">
    <property type="entry name" value="SAM-dependent_MTases_sf"/>
</dbReference>
<dbReference type="InterPro" id="IPR026113">
    <property type="entry name" value="METTL2/6/8-like"/>
</dbReference>
<sequence length="345" mass="39579">MAARIGNMNENYDCDISVTMKGGTDTRPQFGNRYLTDKNSVFEHNAWDNVEWSLEQEAAAQERVSKNSEVRVPEFLQEKYETEAFEYWNKFYGIHQNRFFKDRHWLFTEFPELAPQNTEFPLRATSLKNNLRENSQSGYLPTPPSSISQRGLEPAREVDREKNLGNKSVLSNVQTDNCDSKLEFPGAGATTRILEVGCGAGNTVFPILEVNNDQGLFVYCCDFSDAAVSLVKKHEKYEPQRCYAFTCDVTTDVWPVPFPEESLDVIVLIFVLSAIHPNKMQHVINTLGRYLKPGGQILFRDYGRYDMAELRFKSGCCLQDHFYVRGDGTRVYFFTEGKELNKTLQ</sequence>
<keyword evidence="7" id="KW-1185">Reference proteome</keyword>
<keyword evidence="2 4" id="KW-0489">Methyltransferase</keyword>
<keyword evidence="3 4" id="KW-0808">Transferase</keyword>
<evidence type="ECO:0000313" key="8">
    <source>
        <dbReference type="RefSeq" id="XP_013792166.1"/>
    </source>
</evidence>
<dbReference type="GeneID" id="106476043"/>
<evidence type="ECO:0000256" key="2">
    <source>
        <dbReference type="ARBA" id="ARBA00022603"/>
    </source>
</evidence>
<organism evidence="7 8">
    <name type="scientific">Limulus polyphemus</name>
    <name type="common">Atlantic horseshoe crab</name>
    <dbReference type="NCBI Taxonomy" id="6850"/>
    <lineage>
        <taxon>Eukaryota</taxon>
        <taxon>Metazoa</taxon>
        <taxon>Ecdysozoa</taxon>
        <taxon>Arthropoda</taxon>
        <taxon>Chelicerata</taxon>
        <taxon>Merostomata</taxon>
        <taxon>Xiphosura</taxon>
        <taxon>Limulidae</taxon>
        <taxon>Limulus</taxon>
    </lineage>
</organism>
<comment type="function">
    <text evidence="4">S-adenosyl-L-methionine-dependent methyltransferase.</text>
</comment>
<dbReference type="SUPFAM" id="SSF53335">
    <property type="entry name" value="S-adenosyl-L-methionine-dependent methyltransferases"/>
    <property type="match status" value="1"/>
</dbReference>
<name>A0ABM1C0M2_LIMPO</name>
<accession>A0ABM1C0M2</accession>
<feature type="compositionally biased region" description="Polar residues" evidence="5">
    <location>
        <begin position="133"/>
        <end position="149"/>
    </location>
</feature>
<evidence type="ECO:0000256" key="1">
    <source>
        <dbReference type="ARBA" id="ARBA00009725"/>
    </source>
</evidence>
<evidence type="ECO:0000313" key="7">
    <source>
        <dbReference type="Proteomes" id="UP000694941"/>
    </source>
</evidence>
<gene>
    <name evidence="8" type="primary">LOC106476043</name>
</gene>
<dbReference type="EC" id="2.1.1.-" evidence="4"/>
<evidence type="ECO:0000259" key="6">
    <source>
        <dbReference type="Pfam" id="PF08242"/>
    </source>
</evidence>
<comment type="similarity">
    <text evidence="1 4">Belongs to the methyltransferase superfamily. METL family.</text>
</comment>
<dbReference type="PANTHER" id="PTHR22809">
    <property type="entry name" value="METHYLTRANSFERASE-RELATED"/>
    <property type="match status" value="1"/>
</dbReference>